<accession>A0A5J4WSQ3</accession>
<name>A0A5J4WSQ3_9EUKA</name>
<proteinExistence type="predicted"/>
<dbReference type="Proteomes" id="UP000324800">
    <property type="component" value="Unassembled WGS sequence"/>
</dbReference>
<dbReference type="EMBL" id="SNRW01001150">
    <property type="protein sequence ID" value="KAA6397572.1"/>
    <property type="molecule type" value="Genomic_DNA"/>
</dbReference>
<gene>
    <name evidence="1" type="ORF">EZS28_006902</name>
</gene>
<reference evidence="1 2" key="1">
    <citation type="submission" date="2019-03" db="EMBL/GenBank/DDBJ databases">
        <title>Single cell metagenomics reveals metabolic interactions within the superorganism composed of flagellate Streblomastix strix and complex community of Bacteroidetes bacteria on its surface.</title>
        <authorList>
            <person name="Treitli S.C."/>
            <person name="Kolisko M."/>
            <person name="Husnik F."/>
            <person name="Keeling P."/>
            <person name="Hampl V."/>
        </authorList>
    </citation>
    <scope>NUCLEOTIDE SEQUENCE [LARGE SCALE GENOMIC DNA]</scope>
    <source>
        <strain evidence="1">ST1C</strain>
    </source>
</reference>
<evidence type="ECO:0000313" key="2">
    <source>
        <dbReference type="Proteomes" id="UP000324800"/>
    </source>
</evidence>
<comment type="caution">
    <text evidence="1">The sequence shown here is derived from an EMBL/GenBank/DDBJ whole genome shotgun (WGS) entry which is preliminary data.</text>
</comment>
<organism evidence="1 2">
    <name type="scientific">Streblomastix strix</name>
    <dbReference type="NCBI Taxonomy" id="222440"/>
    <lineage>
        <taxon>Eukaryota</taxon>
        <taxon>Metamonada</taxon>
        <taxon>Preaxostyla</taxon>
        <taxon>Oxymonadida</taxon>
        <taxon>Streblomastigidae</taxon>
        <taxon>Streblomastix</taxon>
    </lineage>
</organism>
<evidence type="ECO:0000313" key="1">
    <source>
        <dbReference type="EMBL" id="KAA6397572.1"/>
    </source>
</evidence>
<sequence>MSNVYIDERLLDAPELFDFPELYEYIKERYPKPIGELPQPVPIEEQTLQQLMKNNDDIIYASNEVLEPPVPDAIMKLDLSSQLERQNFLASSGSDSQLIVYGDKITLTTSYATTNLFLGGSQLGGYLFKSYPSEARPKFGDQVIALIGIDAPNTYVIFCYIDQNGPYFIIFRQLPSNTALVLNITYYKNYESSKKINYNTNNDGKINIIDTWNVNGKRFV</sequence>
<dbReference type="AlphaFoldDB" id="A0A5J4WSQ3"/>
<protein>
    <submittedName>
        <fullName evidence="1">Uncharacterized protein</fullName>
    </submittedName>
</protein>